<evidence type="ECO:0000256" key="1">
    <source>
        <dbReference type="SAM" id="MobiDB-lite"/>
    </source>
</evidence>
<comment type="caution">
    <text evidence="2">The sequence shown here is derived from an EMBL/GenBank/DDBJ whole genome shotgun (WGS) entry which is preliminary data.</text>
</comment>
<organism evidence="2 3">
    <name type="scientific">Staurois parvus</name>
    <dbReference type="NCBI Taxonomy" id="386267"/>
    <lineage>
        <taxon>Eukaryota</taxon>
        <taxon>Metazoa</taxon>
        <taxon>Chordata</taxon>
        <taxon>Craniata</taxon>
        <taxon>Vertebrata</taxon>
        <taxon>Euteleostomi</taxon>
        <taxon>Amphibia</taxon>
        <taxon>Batrachia</taxon>
        <taxon>Anura</taxon>
        <taxon>Neobatrachia</taxon>
        <taxon>Ranoidea</taxon>
        <taxon>Ranidae</taxon>
        <taxon>Staurois</taxon>
    </lineage>
</organism>
<keyword evidence="3" id="KW-1185">Reference proteome</keyword>
<protein>
    <submittedName>
        <fullName evidence="2">Uncharacterized protein</fullName>
    </submittedName>
</protein>
<sequence>MRRCQNGEMATRITEKQPRTIGSYQDDRQSWNYSRYVASGYAIPQVRNIFQPVSQ</sequence>
<gene>
    <name evidence="2" type="ORF">SPARVUS_LOCUS13362315</name>
</gene>
<reference evidence="2" key="1">
    <citation type="submission" date="2023-05" db="EMBL/GenBank/DDBJ databases">
        <authorList>
            <person name="Stuckert A."/>
        </authorList>
    </citation>
    <scope>NUCLEOTIDE SEQUENCE</scope>
</reference>
<feature type="non-terminal residue" evidence="2">
    <location>
        <position position="55"/>
    </location>
</feature>
<dbReference type="Proteomes" id="UP001162483">
    <property type="component" value="Unassembled WGS sequence"/>
</dbReference>
<evidence type="ECO:0000313" key="3">
    <source>
        <dbReference type="Proteomes" id="UP001162483"/>
    </source>
</evidence>
<proteinExistence type="predicted"/>
<dbReference type="EMBL" id="CATNWA010017872">
    <property type="protein sequence ID" value="CAI9603714.1"/>
    <property type="molecule type" value="Genomic_DNA"/>
</dbReference>
<feature type="region of interest" description="Disordered" evidence="1">
    <location>
        <begin position="1"/>
        <end position="23"/>
    </location>
</feature>
<evidence type="ECO:0000313" key="2">
    <source>
        <dbReference type="EMBL" id="CAI9603714.1"/>
    </source>
</evidence>
<name>A0ABN9G3A7_9NEOB</name>
<accession>A0ABN9G3A7</accession>